<dbReference type="AlphaFoldDB" id="A0A5C1QDI7"/>
<evidence type="ECO:0008006" key="3">
    <source>
        <dbReference type="Google" id="ProtNLM"/>
    </source>
</evidence>
<dbReference type="KEGG" id="sper:EW093_13270"/>
<proteinExistence type="predicted"/>
<name>A0A5C1QDI7_9SPIO</name>
<keyword evidence="2" id="KW-1185">Reference proteome</keyword>
<accession>A0A5C1QDI7</accession>
<reference evidence="1 2" key="2">
    <citation type="submission" date="2019-09" db="EMBL/GenBank/DDBJ databases">
        <title>Complete Genome Sequence and Methylome Analysis of free living Spirochaetas.</title>
        <authorList>
            <person name="Leshcheva N."/>
            <person name="Mikheeva N."/>
        </authorList>
    </citation>
    <scope>NUCLEOTIDE SEQUENCE [LARGE SCALE GENOMIC DNA]</scope>
    <source>
        <strain evidence="1 2">P</strain>
    </source>
</reference>
<evidence type="ECO:0000313" key="1">
    <source>
        <dbReference type="EMBL" id="QEN05641.1"/>
    </source>
</evidence>
<dbReference type="EMBL" id="CP035807">
    <property type="protein sequence ID" value="QEN05641.1"/>
    <property type="molecule type" value="Genomic_DNA"/>
</dbReference>
<protein>
    <recommendedName>
        <fullName evidence="3">Rpn family recombination-promoting nuclease/putative transposase</fullName>
    </recommendedName>
</protein>
<evidence type="ECO:0000313" key="2">
    <source>
        <dbReference type="Proteomes" id="UP000323824"/>
    </source>
</evidence>
<organism evidence="1 2">
    <name type="scientific">Thiospirochaeta perfilievii</name>
    <dbReference type="NCBI Taxonomy" id="252967"/>
    <lineage>
        <taxon>Bacteria</taxon>
        <taxon>Pseudomonadati</taxon>
        <taxon>Spirochaetota</taxon>
        <taxon>Spirochaetia</taxon>
        <taxon>Spirochaetales</taxon>
        <taxon>Spirochaetaceae</taxon>
        <taxon>Thiospirochaeta</taxon>
    </lineage>
</organism>
<dbReference type="OrthoDB" id="5622732at2"/>
<dbReference type="RefSeq" id="WP_149568877.1">
    <property type="nucleotide sequence ID" value="NZ_CP035807.1"/>
</dbReference>
<gene>
    <name evidence="1" type="ORF">EW093_13270</name>
</gene>
<dbReference type="Proteomes" id="UP000323824">
    <property type="component" value="Chromosome"/>
</dbReference>
<reference evidence="1 2" key="1">
    <citation type="submission" date="2019-02" db="EMBL/GenBank/DDBJ databases">
        <authorList>
            <person name="Fomenkov A."/>
            <person name="Dubinina G."/>
            <person name="Grabovich M."/>
            <person name="Vincze T."/>
            <person name="Roberts R.J."/>
        </authorList>
    </citation>
    <scope>NUCLEOTIDE SEQUENCE [LARGE SCALE GENOMIC DNA]</scope>
    <source>
        <strain evidence="1 2">P</strain>
    </source>
</reference>
<sequence length="348" mass="41118">MKYLAPLNYDRFFRKVFSDNTIAKQFLEDFLEAKIEEIEQLGDKHRITDDAAIVEFDYRCKINGKYIIIDMQQWYKPDVIRRFYLYHSLKDKYVISDPLVSKGKVKQKNYSLVEPVYTLIWMVDDNLNFSGDYAEFSLNHQDLINFVRDEHLWLNPDIYEIAKRRKEIVQLTDNQFKDVNFLAENKLVFMFQKNIASNLESNRSNKKYKRWFDFATKTKDDNNNVNDFTEFTNDKVFSEVIKRLRRDKLTDDDIKYIESEEEHIKLTQDFYLKQKLQLEQEKQEGIDIGVGIGVDKGIGIGVKKEKAKNKAEKNKMIKNMESKGLSVEAISDLTGLSLEEIKNIKADD</sequence>